<protein>
    <submittedName>
        <fullName evidence="2">Efflux RND transporter permease subunit</fullName>
    </submittedName>
</protein>
<keyword evidence="1" id="KW-0472">Membrane</keyword>
<keyword evidence="1" id="KW-1133">Transmembrane helix</keyword>
<feature type="transmembrane region" description="Helical" evidence="1">
    <location>
        <begin position="989"/>
        <end position="1011"/>
    </location>
</feature>
<dbReference type="GO" id="GO:0005886">
    <property type="term" value="C:plasma membrane"/>
    <property type="evidence" value="ECO:0007669"/>
    <property type="project" value="TreeGrafter"/>
</dbReference>
<sequence length="1066" mass="117833">MKQFINYFIKFPVAANLIMIGLLALGVVGIFNMKSTFFPEVPSRIISIQLVYPGSSPEEMEEGVVKRIEENLKGVTGVERYTSVSRENSGSITVEVLKGYNTDDVLVDVRNAVDQIASFPAGLEPPVVYIQENLGFAISVALSGDVNLKTLKRFARLVEEDLRAMEGISKVSLSGFPEEEIEIAFREKDLRAYNLTFQQAAQAVRNANIEITGGTIKGKDEELLVRARNKSYYAEGLRDVIVKTTPEGSVIRLYQIADLRDKWADNPDRSFLNGEPSVVITVQNTLEEDMISITDQVQEYVKAFNAENEIIQATVVRDGSEILRQRISLLTENGILGFAIVMVLLAMFLHWRLAFWVALAIPISFAGMFLLASAAGVSINVISLFGMILVIGILVDDGIVIGENIYQQYEQGVPRMRAALEGTIQVLPAVFAAIVTTVLAFSSFLFIDGRLGDFFSQMAIVVIFSLVFSLIEGAIILPTHVAHSKALSPDRDRNKIQEAFEKLMDWLRFKLYSPVLKFAMHNKFFTFAVLLGLLVVTGGAIGGGIISTTFFPNIERDDISVTLQMPAGTREHITQEWLDHIEASAWAANDSLSQHYFKGEKQAIQRIEVNLGPSTYQGNLSISILDGENRDSLSARAVTNSIRKMVGEIPEAEVVTYGAASAFGKPISISLVGEDYVQLKAATEEVKAAMKGLSDLADVVDNNQEGLKEVNIELTEKGKYLGLNLQEVVGQVRSGFFGSEVQRLQRGQDEVRVWVRYAEEDRDNLNELRDMRVRFADGREFPLSEIATLSLERGVININHIDGKREVKVEADVSSNDVSVSDITASLKEEIIPAIIGKYSGVSAIYEGQNREQEKSANSIQTVFTIVLALMFFVIALTFRSVGQALLVFLLIPFGFIGVGWGHWLMGLPISLFSALGIIALIGILVNDALVFVSTYNSMIEEGRPQMEAIYETGLARFRPIVLTTVTTFAGLAPLLFEKSLQAQFLIPMAISVSFGLLVITAVILVLLPVFMISMNRFKVYATYLWNGVKPSYEAVEPALRRETGYEFLWYIAFGVIAIIAALSFL</sequence>
<evidence type="ECO:0000313" key="2">
    <source>
        <dbReference type="EMBL" id="TXB68409.1"/>
    </source>
</evidence>
<feature type="transmembrane region" description="Helical" evidence="1">
    <location>
        <begin position="912"/>
        <end position="937"/>
    </location>
</feature>
<keyword evidence="1" id="KW-0812">Transmembrane</keyword>
<feature type="transmembrane region" description="Helical" evidence="1">
    <location>
        <begin position="459"/>
        <end position="477"/>
    </location>
</feature>
<proteinExistence type="predicted"/>
<dbReference type="Gene3D" id="3.30.70.1440">
    <property type="entry name" value="Multidrug efflux transporter AcrB pore domain"/>
    <property type="match status" value="1"/>
</dbReference>
<dbReference type="Gene3D" id="3.30.2090.10">
    <property type="entry name" value="Multidrug efflux transporter AcrB TolC docking domain, DN and DC subdomains"/>
    <property type="match status" value="2"/>
</dbReference>
<evidence type="ECO:0000256" key="1">
    <source>
        <dbReference type="SAM" id="Phobius"/>
    </source>
</evidence>
<dbReference type="Proteomes" id="UP000321580">
    <property type="component" value="Unassembled WGS sequence"/>
</dbReference>
<dbReference type="RefSeq" id="WP_147165988.1">
    <property type="nucleotide sequence ID" value="NZ_VOOR01000004.1"/>
</dbReference>
<feature type="transmembrane region" description="Helical" evidence="1">
    <location>
        <begin position="327"/>
        <end position="346"/>
    </location>
</feature>
<feature type="transmembrane region" description="Helical" evidence="1">
    <location>
        <begin position="886"/>
        <end position="906"/>
    </location>
</feature>
<dbReference type="Gene3D" id="3.30.70.1430">
    <property type="entry name" value="Multidrug efflux transporter AcrB pore domain"/>
    <property type="match status" value="2"/>
</dbReference>
<dbReference type="Pfam" id="PF00873">
    <property type="entry name" value="ACR_tran"/>
    <property type="match status" value="1"/>
</dbReference>
<feature type="transmembrane region" description="Helical" evidence="1">
    <location>
        <begin position="860"/>
        <end position="879"/>
    </location>
</feature>
<accession>A0A5C6S387</accession>
<feature type="transmembrane region" description="Helical" evidence="1">
    <location>
        <begin position="381"/>
        <end position="406"/>
    </location>
</feature>
<feature type="transmembrane region" description="Helical" evidence="1">
    <location>
        <begin position="958"/>
        <end position="977"/>
    </location>
</feature>
<dbReference type="InterPro" id="IPR001036">
    <property type="entry name" value="Acrflvin-R"/>
</dbReference>
<dbReference type="SUPFAM" id="SSF82693">
    <property type="entry name" value="Multidrug efflux transporter AcrB pore domain, PN1, PN2, PC1 and PC2 subdomains"/>
    <property type="match status" value="2"/>
</dbReference>
<keyword evidence="3" id="KW-1185">Reference proteome</keyword>
<reference evidence="2 3" key="1">
    <citation type="submission" date="2019-08" db="EMBL/GenBank/DDBJ databases">
        <title>Genome of Phaeodactylibacter luteus.</title>
        <authorList>
            <person name="Bowman J.P."/>
        </authorList>
    </citation>
    <scope>NUCLEOTIDE SEQUENCE [LARGE SCALE GENOMIC DNA]</scope>
    <source>
        <strain evidence="2 3">KCTC 42180</strain>
    </source>
</reference>
<dbReference type="PANTHER" id="PTHR32063:SF33">
    <property type="entry name" value="RND SUPERFAMILY EFFLUX PUMP PERMEASE COMPONENT"/>
    <property type="match status" value="1"/>
</dbReference>
<name>A0A5C6S387_9BACT</name>
<dbReference type="InterPro" id="IPR027463">
    <property type="entry name" value="AcrB_DN_DC_subdom"/>
</dbReference>
<feature type="transmembrane region" description="Helical" evidence="1">
    <location>
        <begin position="353"/>
        <end position="375"/>
    </location>
</feature>
<dbReference type="OrthoDB" id="9757876at2"/>
<dbReference type="PANTHER" id="PTHR32063">
    <property type="match status" value="1"/>
</dbReference>
<dbReference type="AlphaFoldDB" id="A0A5C6S387"/>
<dbReference type="Gene3D" id="3.30.70.1320">
    <property type="entry name" value="Multidrug efflux transporter AcrB pore domain like"/>
    <property type="match status" value="1"/>
</dbReference>
<dbReference type="PRINTS" id="PR00702">
    <property type="entry name" value="ACRIFLAVINRP"/>
</dbReference>
<evidence type="ECO:0000313" key="3">
    <source>
        <dbReference type="Proteomes" id="UP000321580"/>
    </source>
</evidence>
<feature type="transmembrane region" description="Helical" evidence="1">
    <location>
        <begin position="7"/>
        <end position="31"/>
    </location>
</feature>
<gene>
    <name evidence="2" type="ORF">FRY97_03250</name>
</gene>
<dbReference type="Gene3D" id="1.20.1640.10">
    <property type="entry name" value="Multidrug efflux transporter AcrB transmembrane domain"/>
    <property type="match status" value="2"/>
</dbReference>
<feature type="transmembrane region" description="Helical" evidence="1">
    <location>
        <begin position="426"/>
        <end position="447"/>
    </location>
</feature>
<dbReference type="SUPFAM" id="SSF82714">
    <property type="entry name" value="Multidrug efflux transporter AcrB TolC docking domain, DN and DC subdomains"/>
    <property type="match status" value="2"/>
</dbReference>
<feature type="transmembrane region" description="Helical" evidence="1">
    <location>
        <begin position="1048"/>
        <end position="1065"/>
    </location>
</feature>
<comment type="caution">
    <text evidence="2">The sequence shown here is derived from an EMBL/GenBank/DDBJ whole genome shotgun (WGS) entry which is preliminary data.</text>
</comment>
<dbReference type="EMBL" id="VOOR01000004">
    <property type="protein sequence ID" value="TXB68409.1"/>
    <property type="molecule type" value="Genomic_DNA"/>
</dbReference>
<dbReference type="SUPFAM" id="SSF82866">
    <property type="entry name" value="Multidrug efflux transporter AcrB transmembrane domain"/>
    <property type="match status" value="2"/>
</dbReference>
<organism evidence="2 3">
    <name type="scientific">Phaeodactylibacter luteus</name>
    <dbReference type="NCBI Taxonomy" id="1564516"/>
    <lineage>
        <taxon>Bacteria</taxon>
        <taxon>Pseudomonadati</taxon>
        <taxon>Bacteroidota</taxon>
        <taxon>Saprospiria</taxon>
        <taxon>Saprospirales</taxon>
        <taxon>Haliscomenobacteraceae</taxon>
        <taxon>Phaeodactylibacter</taxon>
    </lineage>
</organism>
<dbReference type="GO" id="GO:0042910">
    <property type="term" value="F:xenobiotic transmembrane transporter activity"/>
    <property type="evidence" value="ECO:0007669"/>
    <property type="project" value="TreeGrafter"/>
</dbReference>
<feature type="transmembrane region" description="Helical" evidence="1">
    <location>
        <begin position="524"/>
        <end position="546"/>
    </location>
</feature>